<name>A0A0D9P4G8_METAN</name>
<dbReference type="InterPro" id="IPR003593">
    <property type="entry name" value="AAA+_ATPase"/>
</dbReference>
<dbReference type="InterPro" id="IPR056599">
    <property type="entry name" value="AAA_lid_fung"/>
</dbReference>
<protein>
    <recommendedName>
        <fullName evidence="2">AAA+ ATPase domain-containing protein</fullName>
    </recommendedName>
</protein>
<dbReference type="EMBL" id="KE384730">
    <property type="protein sequence ID" value="KJK79720.1"/>
    <property type="molecule type" value="Genomic_DNA"/>
</dbReference>
<proteinExistence type="predicted"/>
<evidence type="ECO:0000256" key="1">
    <source>
        <dbReference type="SAM" id="MobiDB-lite"/>
    </source>
</evidence>
<feature type="domain" description="AAA+ ATPase" evidence="2">
    <location>
        <begin position="536"/>
        <end position="663"/>
    </location>
</feature>
<dbReference type="Gene3D" id="3.40.50.300">
    <property type="entry name" value="P-loop containing nucleotide triphosphate hydrolases"/>
    <property type="match status" value="1"/>
</dbReference>
<dbReference type="InterPro" id="IPR054289">
    <property type="entry name" value="DUF7025"/>
</dbReference>
<dbReference type="STRING" id="1291518.A0A0D9P4G8"/>
<evidence type="ECO:0000313" key="3">
    <source>
        <dbReference type="EMBL" id="KJK79720.1"/>
    </source>
</evidence>
<dbReference type="GO" id="GO:0016887">
    <property type="term" value="F:ATP hydrolysis activity"/>
    <property type="evidence" value="ECO:0007669"/>
    <property type="project" value="InterPro"/>
</dbReference>
<evidence type="ECO:0000259" key="2">
    <source>
        <dbReference type="SMART" id="SM00382"/>
    </source>
</evidence>
<gene>
    <name evidence="3" type="ORF">H634G_05312</name>
</gene>
<dbReference type="InterPro" id="IPR027417">
    <property type="entry name" value="P-loop_NTPase"/>
</dbReference>
<feature type="compositionally biased region" description="Polar residues" evidence="1">
    <location>
        <begin position="73"/>
        <end position="90"/>
    </location>
</feature>
<dbReference type="GO" id="GO:0005524">
    <property type="term" value="F:ATP binding"/>
    <property type="evidence" value="ECO:0007669"/>
    <property type="project" value="InterPro"/>
</dbReference>
<organism evidence="3 4">
    <name type="scientific">Metarhizium anisopliae BRIP 53293</name>
    <dbReference type="NCBI Taxonomy" id="1291518"/>
    <lineage>
        <taxon>Eukaryota</taxon>
        <taxon>Fungi</taxon>
        <taxon>Dikarya</taxon>
        <taxon>Ascomycota</taxon>
        <taxon>Pezizomycotina</taxon>
        <taxon>Sordariomycetes</taxon>
        <taxon>Hypocreomycetidae</taxon>
        <taxon>Hypocreales</taxon>
        <taxon>Clavicipitaceae</taxon>
        <taxon>Metarhizium</taxon>
    </lineage>
</organism>
<dbReference type="CDD" id="cd19481">
    <property type="entry name" value="RecA-like_protease"/>
    <property type="match status" value="1"/>
</dbReference>
<keyword evidence="4" id="KW-1185">Reference proteome</keyword>
<dbReference type="Pfam" id="PF22942">
    <property type="entry name" value="DUF7025"/>
    <property type="match status" value="1"/>
</dbReference>
<dbReference type="OrthoDB" id="4940681at2759"/>
<dbReference type="Proteomes" id="UP000054544">
    <property type="component" value="Unassembled WGS sequence"/>
</dbReference>
<dbReference type="AlphaFoldDB" id="A0A0D9P4G8"/>
<dbReference type="Pfam" id="PF00004">
    <property type="entry name" value="AAA"/>
    <property type="match status" value="1"/>
</dbReference>
<sequence>MPTAAIDIQDIESVSSINSDEVGRIEMQSRLGKPSTLRVDGKVPDVVYSLHLLDMRNQVVNHLQSDKPFDKQVGQSDHCQESPLQDQGWSGEQPVIEVVNRIIAERPEAPAISQPYAHNVRPYIPISPPPLPPIVYNGINYGSHEASGVAGNRSHIIIHSKYLINALRAVVAYYPRIHLQTSPPSTHDGVYKTTTSHHIDGQLQFLDATFAPDLCDEEARHKLHNPVTTHEWCWTLFKPGQVVYAKMHGTWSAYIVSGIIPPRALDRRYDVYVWFVRARGNTLVREFTKFLVEMWEVEVLITSLAVVPEEYWMDDLQGQDGKKPRMPLRQKLIEEGKLLWELLKEPTSKQHNGELVDEGIHIKDTQKGFVSGRVICDSPGFGEYCPDMKQQLQCQPRLTRPRSPPPENQWDLNRLPQAPPRCACRHCMSNREHHPEEVMFHEFKPVIPAIDETPTTDLFYVVCSGLIPGFIMASRRWGIFQVSNLSDIKQDKEAFKCLVLDDKIKRTVKALISRFAASVDKKLSPWGNDFIKNKGEGRIFLLHGQPGVGKTPTAECIAELANRPLMALTSGDLLSSLDDVEKNLAYFLALGQRYGALVLLDEADVYLEHRTASDVARDGLVSIFLRALEYYRGVLFLTTNRVQSFDAAFLSRIHVALHYKNLSNENRERIWAHSFERLVRDSDGKIHVSAAARDYVFHHAGVQLLRLNGREIRNAMQTALALAESEAEDEGDEVVTIRASHLEAVVEMSSSSKGYIARLEGRDGCEGDAN</sequence>
<accession>A0A0D9P4G8</accession>
<reference evidence="4" key="1">
    <citation type="journal article" date="2014" name="BMC Genomics">
        <title>The genome sequence of the biocontrol fungus Metarhizium anisopliae and comparative genomics of Metarhizium species.</title>
        <authorList>
            <person name="Pattemore J.A."/>
            <person name="Hane J.K."/>
            <person name="Williams A.H."/>
            <person name="Wilson B.A."/>
            <person name="Stodart B.J."/>
            <person name="Ash G.J."/>
        </authorList>
    </citation>
    <scope>NUCLEOTIDE SEQUENCE [LARGE SCALE GENOMIC DNA]</scope>
    <source>
        <strain evidence="4">BRIP 53293</strain>
    </source>
</reference>
<dbReference type="Pfam" id="PF23232">
    <property type="entry name" value="AAA_lid_13"/>
    <property type="match status" value="1"/>
</dbReference>
<dbReference type="PANTHER" id="PTHR46411:SF2">
    <property type="entry name" value="AAA+ ATPASE DOMAIN-CONTAINING PROTEIN"/>
    <property type="match status" value="1"/>
</dbReference>
<evidence type="ECO:0000313" key="4">
    <source>
        <dbReference type="Proteomes" id="UP000054544"/>
    </source>
</evidence>
<dbReference type="SUPFAM" id="SSF52540">
    <property type="entry name" value="P-loop containing nucleoside triphosphate hydrolases"/>
    <property type="match status" value="1"/>
</dbReference>
<dbReference type="SMART" id="SM00382">
    <property type="entry name" value="AAA"/>
    <property type="match status" value="1"/>
</dbReference>
<feature type="region of interest" description="Disordered" evidence="1">
    <location>
        <begin position="68"/>
        <end position="90"/>
    </location>
</feature>
<dbReference type="InterPro" id="IPR003959">
    <property type="entry name" value="ATPase_AAA_core"/>
</dbReference>
<dbReference type="PANTHER" id="PTHR46411">
    <property type="entry name" value="FAMILY ATPASE, PUTATIVE-RELATED"/>
    <property type="match status" value="1"/>
</dbReference>